<name>A0AA86VHY2_9FABA</name>
<evidence type="ECO:0000313" key="1">
    <source>
        <dbReference type="EMBL" id="CAJ1965272.1"/>
    </source>
</evidence>
<evidence type="ECO:0000313" key="2">
    <source>
        <dbReference type="Proteomes" id="UP001189624"/>
    </source>
</evidence>
<keyword evidence="2" id="KW-1185">Reference proteome</keyword>
<dbReference type="AlphaFoldDB" id="A0AA86VHY2"/>
<gene>
    <name evidence="1" type="ORF">AYBTSS11_LOCUS20753</name>
</gene>
<accession>A0AA86VHY2</accession>
<proteinExistence type="predicted"/>
<dbReference type="Proteomes" id="UP001189624">
    <property type="component" value="Chromosome 6"/>
</dbReference>
<sequence>MLLGELKVHLIVHEVHLLKIATPPLALVVVIAMVKPKSFIHHQTSSSHSGPKSQQIVARLVRAPLGM</sequence>
<reference evidence="1" key="1">
    <citation type="submission" date="2023-10" db="EMBL/GenBank/DDBJ databases">
        <authorList>
            <person name="Domelevo Entfellner J.-B."/>
        </authorList>
    </citation>
    <scope>NUCLEOTIDE SEQUENCE</scope>
</reference>
<dbReference type="Gramene" id="rna-AYBTSS11_LOCUS20753">
    <property type="protein sequence ID" value="CAJ1965272.1"/>
    <property type="gene ID" value="gene-AYBTSS11_LOCUS20753"/>
</dbReference>
<protein>
    <submittedName>
        <fullName evidence="1">Uncharacterized protein</fullName>
    </submittedName>
</protein>
<organism evidence="1 2">
    <name type="scientific">Sphenostylis stenocarpa</name>
    <dbReference type="NCBI Taxonomy" id="92480"/>
    <lineage>
        <taxon>Eukaryota</taxon>
        <taxon>Viridiplantae</taxon>
        <taxon>Streptophyta</taxon>
        <taxon>Embryophyta</taxon>
        <taxon>Tracheophyta</taxon>
        <taxon>Spermatophyta</taxon>
        <taxon>Magnoliopsida</taxon>
        <taxon>eudicotyledons</taxon>
        <taxon>Gunneridae</taxon>
        <taxon>Pentapetalae</taxon>
        <taxon>rosids</taxon>
        <taxon>fabids</taxon>
        <taxon>Fabales</taxon>
        <taxon>Fabaceae</taxon>
        <taxon>Papilionoideae</taxon>
        <taxon>50 kb inversion clade</taxon>
        <taxon>NPAAA clade</taxon>
        <taxon>indigoferoid/millettioid clade</taxon>
        <taxon>Phaseoleae</taxon>
        <taxon>Sphenostylis</taxon>
    </lineage>
</organism>
<dbReference type="EMBL" id="OY731403">
    <property type="protein sequence ID" value="CAJ1965272.1"/>
    <property type="molecule type" value="Genomic_DNA"/>
</dbReference>